<dbReference type="SUPFAM" id="SSF54631">
    <property type="entry name" value="CBS-domain pair"/>
    <property type="match status" value="1"/>
</dbReference>
<dbReference type="InterPro" id="IPR043128">
    <property type="entry name" value="Rev_trsase/Diguanyl_cyclase"/>
</dbReference>
<dbReference type="Proteomes" id="UP001596028">
    <property type="component" value="Unassembled WGS sequence"/>
</dbReference>
<evidence type="ECO:0000256" key="1">
    <source>
        <dbReference type="ARBA" id="ARBA00023122"/>
    </source>
</evidence>
<keyword evidence="6" id="KW-1185">Reference proteome</keyword>
<dbReference type="PROSITE" id="PS51371">
    <property type="entry name" value="CBS"/>
    <property type="match status" value="2"/>
</dbReference>
<dbReference type="NCBIfam" id="TIGR00254">
    <property type="entry name" value="GGDEF"/>
    <property type="match status" value="1"/>
</dbReference>
<protein>
    <submittedName>
        <fullName evidence="5">GGDEF domain-containing protein</fullName>
    </submittedName>
</protein>
<name>A0ABV9FI79_9BACL</name>
<evidence type="ECO:0000256" key="2">
    <source>
        <dbReference type="PROSITE-ProRule" id="PRU00703"/>
    </source>
</evidence>
<dbReference type="InterPro" id="IPR000160">
    <property type="entry name" value="GGDEF_dom"/>
</dbReference>
<sequence>MKVSEAMIRSVRTISSDKSVSYASERMNEWNVNSLVVVDYGRISGLVTTPLVRSSHPNRIVADAMSTTPSEVSPDTLIWDALKIMDKQRTDHLLVMEADKLSGLLTRENVQLKLSELRDPLCGLYRSPYIHAVGEALLKKKQPFRLLFVDLNGFGEINKRYGHPFGDDVIREYAERISSIAVKDRDSLCRYAGDEFVLITMADETEEDRLISWLSQPVAIGGVKVSAAVGHIAVSGERAFSRPFRDLLSEASLLSTSAKPVPR</sequence>
<dbReference type="InterPro" id="IPR000644">
    <property type="entry name" value="CBS_dom"/>
</dbReference>
<dbReference type="PANTHER" id="PTHR43080">
    <property type="entry name" value="CBS DOMAIN-CONTAINING PROTEIN CBSX3, MITOCHONDRIAL"/>
    <property type="match status" value="1"/>
</dbReference>
<evidence type="ECO:0000259" key="3">
    <source>
        <dbReference type="PROSITE" id="PS50887"/>
    </source>
</evidence>
<proteinExistence type="predicted"/>
<dbReference type="Pfam" id="PF00990">
    <property type="entry name" value="GGDEF"/>
    <property type="match status" value="1"/>
</dbReference>
<dbReference type="RefSeq" id="WP_378100110.1">
    <property type="nucleotide sequence ID" value="NZ_JBHSEP010000019.1"/>
</dbReference>
<dbReference type="Gene3D" id="3.30.70.270">
    <property type="match status" value="1"/>
</dbReference>
<feature type="domain" description="CBS" evidence="4">
    <location>
        <begin position="7"/>
        <end position="64"/>
    </location>
</feature>
<dbReference type="PANTHER" id="PTHR43080:SF2">
    <property type="entry name" value="CBS DOMAIN-CONTAINING PROTEIN"/>
    <property type="match status" value="1"/>
</dbReference>
<feature type="domain" description="GGDEF" evidence="3">
    <location>
        <begin position="142"/>
        <end position="263"/>
    </location>
</feature>
<dbReference type="InterPro" id="IPR029787">
    <property type="entry name" value="Nucleotide_cyclase"/>
</dbReference>
<evidence type="ECO:0000313" key="5">
    <source>
        <dbReference type="EMBL" id="MFC4600745.1"/>
    </source>
</evidence>
<evidence type="ECO:0000259" key="4">
    <source>
        <dbReference type="PROSITE" id="PS51371"/>
    </source>
</evidence>
<feature type="domain" description="CBS" evidence="4">
    <location>
        <begin position="65"/>
        <end position="120"/>
    </location>
</feature>
<dbReference type="Pfam" id="PF00571">
    <property type="entry name" value="CBS"/>
    <property type="match status" value="2"/>
</dbReference>
<organism evidence="5 6">
    <name type="scientific">Cohnella hongkongensis</name>
    <dbReference type="NCBI Taxonomy" id="178337"/>
    <lineage>
        <taxon>Bacteria</taxon>
        <taxon>Bacillati</taxon>
        <taxon>Bacillota</taxon>
        <taxon>Bacilli</taxon>
        <taxon>Bacillales</taxon>
        <taxon>Paenibacillaceae</taxon>
        <taxon>Cohnella</taxon>
    </lineage>
</organism>
<dbReference type="SUPFAM" id="SSF55073">
    <property type="entry name" value="Nucleotide cyclase"/>
    <property type="match status" value="1"/>
</dbReference>
<dbReference type="SMART" id="SM00267">
    <property type="entry name" value="GGDEF"/>
    <property type="match status" value="1"/>
</dbReference>
<dbReference type="EMBL" id="JBHSEP010000019">
    <property type="protein sequence ID" value="MFC4600745.1"/>
    <property type="molecule type" value="Genomic_DNA"/>
</dbReference>
<dbReference type="SMART" id="SM00116">
    <property type="entry name" value="CBS"/>
    <property type="match status" value="2"/>
</dbReference>
<comment type="caution">
    <text evidence="5">The sequence shown here is derived from an EMBL/GenBank/DDBJ whole genome shotgun (WGS) entry which is preliminary data.</text>
</comment>
<dbReference type="CDD" id="cd01949">
    <property type="entry name" value="GGDEF"/>
    <property type="match status" value="1"/>
</dbReference>
<dbReference type="InterPro" id="IPR046342">
    <property type="entry name" value="CBS_dom_sf"/>
</dbReference>
<reference evidence="6" key="1">
    <citation type="journal article" date="2019" name="Int. J. Syst. Evol. Microbiol.">
        <title>The Global Catalogue of Microorganisms (GCM) 10K type strain sequencing project: providing services to taxonomists for standard genome sequencing and annotation.</title>
        <authorList>
            <consortium name="The Broad Institute Genomics Platform"/>
            <consortium name="The Broad Institute Genome Sequencing Center for Infectious Disease"/>
            <person name="Wu L."/>
            <person name="Ma J."/>
        </authorList>
    </citation>
    <scope>NUCLEOTIDE SEQUENCE [LARGE SCALE GENOMIC DNA]</scope>
    <source>
        <strain evidence="6">CCUG 49571</strain>
    </source>
</reference>
<dbReference type="PROSITE" id="PS50887">
    <property type="entry name" value="GGDEF"/>
    <property type="match status" value="1"/>
</dbReference>
<accession>A0ABV9FI79</accession>
<dbReference type="Gene3D" id="3.10.580.10">
    <property type="entry name" value="CBS-domain"/>
    <property type="match status" value="2"/>
</dbReference>
<evidence type="ECO:0000313" key="6">
    <source>
        <dbReference type="Proteomes" id="UP001596028"/>
    </source>
</evidence>
<gene>
    <name evidence="5" type="ORF">ACFO3S_21050</name>
</gene>
<dbReference type="InterPro" id="IPR051257">
    <property type="entry name" value="Diverse_CBS-Domain"/>
</dbReference>
<keyword evidence="1 2" id="KW-0129">CBS domain</keyword>